<dbReference type="GO" id="GO:0003676">
    <property type="term" value="F:nucleic acid binding"/>
    <property type="evidence" value="ECO:0007669"/>
    <property type="project" value="InterPro"/>
</dbReference>
<proteinExistence type="predicted"/>
<dbReference type="EMBL" id="JANJYJ010000002">
    <property type="protein sequence ID" value="KAK3226827.1"/>
    <property type="molecule type" value="Genomic_DNA"/>
</dbReference>
<protein>
    <recommendedName>
        <fullName evidence="2">CCHC-type domain-containing protein</fullName>
    </recommendedName>
</protein>
<sequence>MCTIMLLMPGQKSSPVSIVPTKERNLDYTSLCADYYKRETLVDAYSVHIMSAGHPNTWVVPVDIRQCVVLPSKSKKNKEQAGTGCPQENRFPSVSERTSTHKCRRCGETKHNSRRCTNTPALPGSSSQLVPDQYHRKCSVCHQVGHNKQPCPDIAFEIKGPSNPK</sequence>
<organism evidence="3 4">
    <name type="scientific">Dipteronia sinensis</name>
    <dbReference type="NCBI Taxonomy" id="43782"/>
    <lineage>
        <taxon>Eukaryota</taxon>
        <taxon>Viridiplantae</taxon>
        <taxon>Streptophyta</taxon>
        <taxon>Embryophyta</taxon>
        <taxon>Tracheophyta</taxon>
        <taxon>Spermatophyta</taxon>
        <taxon>Magnoliopsida</taxon>
        <taxon>eudicotyledons</taxon>
        <taxon>Gunneridae</taxon>
        <taxon>Pentapetalae</taxon>
        <taxon>rosids</taxon>
        <taxon>malvids</taxon>
        <taxon>Sapindales</taxon>
        <taxon>Sapindaceae</taxon>
        <taxon>Hippocastanoideae</taxon>
        <taxon>Acereae</taxon>
        <taxon>Dipteronia</taxon>
    </lineage>
</organism>
<accession>A0AAE0B016</accession>
<evidence type="ECO:0000256" key="1">
    <source>
        <dbReference type="SAM" id="MobiDB-lite"/>
    </source>
</evidence>
<dbReference type="AlphaFoldDB" id="A0AAE0B016"/>
<dbReference type="SUPFAM" id="SSF57756">
    <property type="entry name" value="Retrovirus zinc finger-like domains"/>
    <property type="match status" value="1"/>
</dbReference>
<gene>
    <name evidence="3" type="ORF">Dsin_006689</name>
</gene>
<keyword evidence="4" id="KW-1185">Reference proteome</keyword>
<evidence type="ECO:0000259" key="2">
    <source>
        <dbReference type="SMART" id="SM00343"/>
    </source>
</evidence>
<dbReference type="Proteomes" id="UP001281410">
    <property type="component" value="Unassembled WGS sequence"/>
</dbReference>
<name>A0AAE0B016_9ROSI</name>
<feature type="domain" description="CCHC-type" evidence="2">
    <location>
        <begin position="102"/>
        <end position="118"/>
    </location>
</feature>
<dbReference type="SMART" id="SM00343">
    <property type="entry name" value="ZnF_C2HC"/>
    <property type="match status" value="2"/>
</dbReference>
<dbReference type="Gene3D" id="4.10.60.10">
    <property type="entry name" value="Zinc finger, CCHC-type"/>
    <property type="match status" value="1"/>
</dbReference>
<dbReference type="InterPro" id="IPR001878">
    <property type="entry name" value="Znf_CCHC"/>
</dbReference>
<feature type="compositionally biased region" description="Polar residues" evidence="1">
    <location>
        <begin position="115"/>
        <end position="129"/>
    </location>
</feature>
<feature type="region of interest" description="Disordered" evidence="1">
    <location>
        <begin position="73"/>
        <end position="99"/>
    </location>
</feature>
<dbReference type="GO" id="GO:0008270">
    <property type="term" value="F:zinc ion binding"/>
    <property type="evidence" value="ECO:0007669"/>
    <property type="project" value="InterPro"/>
</dbReference>
<feature type="region of interest" description="Disordered" evidence="1">
    <location>
        <begin position="110"/>
        <end position="129"/>
    </location>
</feature>
<evidence type="ECO:0000313" key="4">
    <source>
        <dbReference type="Proteomes" id="UP001281410"/>
    </source>
</evidence>
<feature type="domain" description="CCHC-type" evidence="2">
    <location>
        <begin position="137"/>
        <end position="153"/>
    </location>
</feature>
<dbReference type="InterPro" id="IPR036875">
    <property type="entry name" value="Znf_CCHC_sf"/>
</dbReference>
<comment type="caution">
    <text evidence="3">The sequence shown here is derived from an EMBL/GenBank/DDBJ whole genome shotgun (WGS) entry which is preliminary data.</text>
</comment>
<reference evidence="3" key="1">
    <citation type="journal article" date="2023" name="Plant J.">
        <title>Genome sequences and population genomics provide insights into the demographic history, inbreeding, and mutation load of two 'living fossil' tree species of Dipteronia.</title>
        <authorList>
            <person name="Feng Y."/>
            <person name="Comes H.P."/>
            <person name="Chen J."/>
            <person name="Zhu S."/>
            <person name="Lu R."/>
            <person name="Zhang X."/>
            <person name="Li P."/>
            <person name="Qiu J."/>
            <person name="Olsen K.M."/>
            <person name="Qiu Y."/>
        </authorList>
    </citation>
    <scope>NUCLEOTIDE SEQUENCE</scope>
    <source>
        <strain evidence="3">NBL</strain>
    </source>
</reference>
<evidence type="ECO:0000313" key="3">
    <source>
        <dbReference type="EMBL" id="KAK3226827.1"/>
    </source>
</evidence>